<dbReference type="Proteomes" id="UP000003856">
    <property type="component" value="Unassembled WGS sequence"/>
</dbReference>
<gene>
    <name evidence="12" type="ORF">AcdelDRAFT_3790</name>
</gene>
<feature type="binding site" evidence="10">
    <location>
        <begin position="328"/>
        <end position="335"/>
    </location>
    <ligand>
        <name>ATP</name>
        <dbReference type="ChEBI" id="CHEBI:30616"/>
    </ligand>
</feature>
<keyword evidence="5" id="KW-0802">TPR repeat</keyword>
<dbReference type="InterPro" id="IPR036597">
    <property type="entry name" value="Fido-like_dom_sf"/>
</dbReference>
<keyword evidence="3" id="KW-0677">Repeat</keyword>
<keyword evidence="13" id="KW-1185">Reference proteome</keyword>
<feature type="active site" evidence="9">
    <location>
        <position position="324"/>
    </location>
</feature>
<dbReference type="PROSITE" id="PS51459">
    <property type="entry name" value="FIDO"/>
    <property type="match status" value="1"/>
</dbReference>
<dbReference type="PANTHER" id="PTHR13504:SF34">
    <property type="entry name" value="PROTEIN ADENYLYLTRANSFERASE FICD"/>
    <property type="match status" value="1"/>
</dbReference>
<evidence type="ECO:0000256" key="2">
    <source>
        <dbReference type="ARBA" id="ARBA00022692"/>
    </source>
</evidence>
<dbReference type="AlphaFoldDB" id="C5TA60"/>
<dbReference type="GO" id="GO:0005524">
    <property type="term" value="F:ATP binding"/>
    <property type="evidence" value="ECO:0007669"/>
    <property type="project" value="UniProtKB-KW"/>
</dbReference>
<evidence type="ECO:0000256" key="4">
    <source>
        <dbReference type="ARBA" id="ARBA00022741"/>
    </source>
</evidence>
<dbReference type="SUPFAM" id="SSF140931">
    <property type="entry name" value="Fic-like"/>
    <property type="match status" value="1"/>
</dbReference>
<comment type="subcellular location">
    <subcellularLocation>
        <location evidence="1">Membrane</location>
        <topology evidence="1">Single-pass membrane protein</topology>
    </subcellularLocation>
</comment>
<reference evidence="12 13" key="1">
    <citation type="submission" date="2009-05" db="EMBL/GenBank/DDBJ databases">
        <title>The draft genome of Acidovorax delafieldii 2AN.</title>
        <authorList>
            <consortium name="US DOE Joint Genome Institute (JGI-PGF)"/>
            <person name="Lucas S."/>
            <person name="Copeland A."/>
            <person name="Lapidus A."/>
            <person name="Glavina del Rio T."/>
            <person name="Tice H."/>
            <person name="Bruce D."/>
            <person name="Goodwin L."/>
            <person name="Pitluck S."/>
            <person name="Larimer F."/>
            <person name="Land M.L."/>
            <person name="Hauser L."/>
            <person name="Shelobolina E.S."/>
            <person name="Picardal F."/>
            <person name="Roden E."/>
            <person name="Emerson D."/>
        </authorList>
    </citation>
    <scope>NUCLEOTIDE SEQUENCE [LARGE SCALE GENOMIC DNA]</scope>
    <source>
        <strain evidence="12 13">2AN</strain>
    </source>
</reference>
<evidence type="ECO:0000256" key="7">
    <source>
        <dbReference type="ARBA" id="ARBA00022989"/>
    </source>
</evidence>
<keyword evidence="2" id="KW-0812">Transmembrane</keyword>
<dbReference type="EMBL" id="ACQT01000229">
    <property type="protein sequence ID" value="EER58638.1"/>
    <property type="molecule type" value="Genomic_DNA"/>
</dbReference>
<dbReference type="GO" id="GO:0016020">
    <property type="term" value="C:membrane"/>
    <property type="evidence" value="ECO:0007669"/>
    <property type="project" value="UniProtKB-SubCell"/>
</dbReference>
<evidence type="ECO:0000313" key="12">
    <source>
        <dbReference type="EMBL" id="EER58638.1"/>
    </source>
</evidence>
<organism evidence="12 13">
    <name type="scientific">Acidovorax delafieldii 2AN</name>
    <dbReference type="NCBI Taxonomy" id="573060"/>
    <lineage>
        <taxon>Bacteria</taxon>
        <taxon>Pseudomonadati</taxon>
        <taxon>Pseudomonadota</taxon>
        <taxon>Betaproteobacteria</taxon>
        <taxon>Burkholderiales</taxon>
        <taxon>Comamonadaceae</taxon>
        <taxon>Acidovorax</taxon>
    </lineage>
</organism>
<keyword evidence="7" id="KW-1133">Transmembrane helix</keyword>
<keyword evidence="6 10" id="KW-0067">ATP-binding</keyword>
<evidence type="ECO:0000259" key="11">
    <source>
        <dbReference type="PROSITE" id="PS51459"/>
    </source>
</evidence>
<dbReference type="Pfam" id="PF02661">
    <property type="entry name" value="Fic"/>
    <property type="match status" value="1"/>
</dbReference>
<feature type="domain" description="Fido" evidence="11">
    <location>
        <begin position="238"/>
        <end position="394"/>
    </location>
</feature>
<evidence type="ECO:0000256" key="3">
    <source>
        <dbReference type="ARBA" id="ARBA00022737"/>
    </source>
</evidence>
<evidence type="ECO:0000256" key="8">
    <source>
        <dbReference type="ARBA" id="ARBA00023136"/>
    </source>
</evidence>
<evidence type="ECO:0000256" key="9">
    <source>
        <dbReference type="PIRSR" id="PIRSR640198-1"/>
    </source>
</evidence>
<evidence type="ECO:0000256" key="10">
    <source>
        <dbReference type="PIRSR" id="PIRSR640198-2"/>
    </source>
</evidence>
<name>C5TA60_ACIDE</name>
<sequence>MQNGDGYAGYKWLSEEYDVAPVQPFRVRSVIGSARSSAASNGFTVETYPAHYQPDATLSAQLTFALKYEGVELDFLNRLFDVTGPEPIVKWALEEPTGAYARRCGFLYEWLTDTILDGVGDAGGNYVDLLDSSQYLTAMVSDKVRRWRINNNLPGTRAFCPMVDFGEHGPADSAPLRAEIDNMVDQFGLETIERAVNWLTIKESKASFAIESEGKEEDRIRRLARAMSTHCGKIESALTEEGMLMIQRAIMGDKMVGAKLGIRRSPVFVGHTNSIFEPVIDYLAPHHQMVADMMEGLRAFEQRTRGKSPLLRAAALSFGFVYIHPLGDGNGRLSRFLINDILRRDGFLPAPVILPVSAVISESAMRRAAYDAALEHLSRPLMATMNSVCKFGATVQHEDGVESNLHVADWNRGLSTWRYADLTFQSEYLVDVIRHSIQHGLKDEAIYLLRYDTARDSLKEIIEGRDEDYATIIRSLVTNMKVSGKLRKTYPSVFSDEDLTKRVERAVFKAFELLPNDDDDDEEVVPRLDVVAR</sequence>
<accession>C5TA60</accession>
<evidence type="ECO:0000256" key="1">
    <source>
        <dbReference type="ARBA" id="ARBA00004167"/>
    </source>
</evidence>
<keyword evidence="8" id="KW-0472">Membrane</keyword>
<proteinExistence type="predicted"/>
<dbReference type="PATRIC" id="fig|573060.9.peg.1184"/>
<dbReference type="InterPro" id="IPR003812">
    <property type="entry name" value="Fido"/>
</dbReference>
<evidence type="ECO:0000256" key="6">
    <source>
        <dbReference type="ARBA" id="ARBA00022840"/>
    </source>
</evidence>
<comment type="caution">
    <text evidence="12">The sequence shown here is derived from an EMBL/GenBank/DDBJ whole genome shotgun (WGS) entry which is preliminary data.</text>
</comment>
<dbReference type="PANTHER" id="PTHR13504">
    <property type="entry name" value="FIDO DOMAIN-CONTAINING PROTEIN DDB_G0283145"/>
    <property type="match status" value="1"/>
</dbReference>
<evidence type="ECO:0000256" key="5">
    <source>
        <dbReference type="ARBA" id="ARBA00022803"/>
    </source>
</evidence>
<keyword evidence="4 10" id="KW-0547">Nucleotide-binding</keyword>
<dbReference type="InterPro" id="IPR040198">
    <property type="entry name" value="Fido_containing"/>
</dbReference>
<evidence type="ECO:0000313" key="13">
    <source>
        <dbReference type="Proteomes" id="UP000003856"/>
    </source>
</evidence>
<protein>
    <submittedName>
        <fullName evidence="12">Filamentation induced by cAMP protein Fic</fullName>
    </submittedName>
</protein>
<dbReference type="Gene3D" id="1.10.3290.10">
    <property type="entry name" value="Fido-like domain"/>
    <property type="match status" value="1"/>
</dbReference>